<dbReference type="SUPFAM" id="SSF52317">
    <property type="entry name" value="Class I glutamine amidotransferase-like"/>
    <property type="match status" value="1"/>
</dbReference>
<comment type="catalytic activity">
    <reaction evidence="4">
        <text>chorismate + L-glutamine = anthranilate + pyruvate + L-glutamate + H(+)</text>
        <dbReference type="Rhea" id="RHEA:21732"/>
        <dbReference type="ChEBI" id="CHEBI:15361"/>
        <dbReference type="ChEBI" id="CHEBI:15378"/>
        <dbReference type="ChEBI" id="CHEBI:16567"/>
        <dbReference type="ChEBI" id="CHEBI:29748"/>
        <dbReference type="ChEBI" id="CHEBI:29985"/>
        <dbReference type="ChEBI" id="CHEBI:58359"/>
        <dbReference type="EC" id="4.1.3.27"/>
    </reaction>
</comment>
<dbReference type="InterPro" id="IPR005801">
    <property type="entry name" value="ADC_synthase"/>
</dbReference>
<protein>
    <recommendedName>
        <fullName evidence="1">anthranilate synthase</fullName>
        <ecNumber evidence="1">4.1.3.27</ecNumber>
    </recommendedName>
</protein>
<evidence type="ECO:0000256" key="1">
    <source>
        <dbReference type="ARBA" id="ARBA00012266"/>
    </source>
</evidence>
<proteinExistence type="predicted"/>
<dbReference type="Pfam" id="PF00425">
    <property type="entry name" value="Chorismate_bind"/>
    <property type="match status" value="1"/>
</dbReference>
<keyword evidence="9" id="KW-1185">Reference proteome</keyword>
<dbReference type="Proteomes" id="UP001596156">
    <property type="component" value="Unassembled WGS sequence"/>
</dbReference>
<dbReference type="CDD" id="cd01743">
    <property type="entry name" value="GATase1_Anthranilate_Synthase"/>
    <property type="match status" value="1"/>
</dbReference>
<dbReference type="Gene3D" id="3.60.120.10">
    <property type="entry name" value="Anthranilate synthase"/>
    <property type="match status" value="1"/>
</dbReference>
<evidence type="ECO:0000256" key="3">
    <source>
        <dbReference type="ARBA" id="ARBA00023239"/>
    </source>
</evidence>
<evidence type="ECO:0000313" key="8">
    <source>
        <dbReference type="EMBL" id="MFC5225426.1"/>
    </source>
</evidence>
<dbReference type="InterPro" id="IPR029062">
    <property type="entry name" value="Class_I_gatase-like"/>
</dbReference>
<accession>A0ABW0D832</accession>
<evidence type="ECO:0000259" key="7">
    <source>
        <dbReference type="Pfam" id="PF00425"/>
    </source>
</evidence>
<keyword evidence="3" id="KW-0456">Lyase</keyword>
<evidence type="ECO:0000256" key="2">
    <source>
        <dbReference type="ARBA" id="ARBA00022962"/>
    </source>
</evidence>
<dbReference type="PROSITE" id="PS51273">
    <property type="entry name" value="GATASE_TYPE_1"/>
    <property type="match status" value="1"/>
</dbReference>
<dbReference type="InterPro" id="IPR017926">
    <property type="entry name" value="GATASE"/>
</dbReference>
<sequence length="677" mass="72010">MTHTAETGPHDGTLLEQVLAARHADFALLHRPHTGPADRIEVLVGDTAEVAALADIPLRSDTPGPDGAPAPGAGHEVLVVVPYRQLAERGFEAVDDGAPVITLRVRAQASVPVDEVLAQLPDTRIDLVGGAFDLDDAAYADIVRRVIAEEIGTGEGANFVVRRTFVADISDYSPLSALAVFRRLMERERGAYWTFVVHAGGRTFVGATPERHLSLSRGVAVMNPISGTHRYPAQGPTLTGMLAFLADPKEADELSMVVDEELKMVARVSDSGVRVSGPHLVEMAGLAHTEYFVEGRTSADVRDVLRETLFAPTVTGSPLESAAKVVRRFEPHGRGYYSGVVALIGRDAGGGRTLDSSILIRTAVIDAAGRMTIGVGATLVRDSDPEAEAAETRAKAAGLLSALGHGSPSRRTAPRPRPAPGAASFARHPDVLAALRQRNSTLSSFWLEAAAPGARPAPGLAGRTVLVVDAEDTFTALWDHQLRSLGTTVTVRRFDEEYDTDGYDLVVLGPGPGDPRQSHHPKIARLRAVTRRLLDTGRPFLSVCLSHQVLSGLLGLGLVRRDRPDQGVQKKIDLFGRPELVGFYNTFAARADADLIVAPGVAGAVEVCRDQRTGQVHALRGPGFRSVQFHPESVLSQNGVCVTAELLASLLEERTLLPDGVRTPPAPALSRGGPSTG</sequence>
<dbReference type="PANTHER" id="PTHR11236">
    <property type="entry name" value="AMINOBENZOATE/ANTHRANILATE SYNTHASE"/>
    <property type="match status" value="1"/>
</dbReference>
<feature type="domain" description="Chorismate-utilising enzyme C-terminal" evidence="7">
    <location>
        <begin position="137"/>
        <end position="395"/>
    </location>
</feature>
<keyword evidence="2" id="KW-0315">Glutamine amidotransferase</keyword>
<dbReference type="InterPro" id="IPR006221">
    <property type="entry name" value="TrpG/PapA_dom"/>
</dbReference>
<feature type="region of interest" description="Disordered" evidence="5">
    <location>
        <begin position="400"/>
        <end position="424"/>
    </location>
</feature>
<feature type="domain" description="Glutamine amidotransferase" evidence="6">
    <location>
        <begin position="466"/>
        <end position="640"/>
    </location>
</feature>
<dbReference type="EC" id="4.1.3.27" evidence="1"/>
<dbReference type="Pfam" id="PF00117">
    <property type="entry name" value="GATase"/>
    <property type="match status" value="1"/>
</dbReference>
<evidence type="ECO:0000259" key="6">
    <source>
        <dbReference type="Pfam" id="PF00117"/>
    </source>
</evidence>
<dbReference type="Gene3D" id="3.40.50.880">
    <property type="match status" value="1"/>
</dbReference>
<dbReference type="InterPro" id="IPR015890">
    <property type="entry name" value="Chorismate_C"/>
</dbReference>
<dbReference type="PRINTS" id="PR00097">
    <property type="entry name" value="ANTSNTHASEII"/>
</dbReference>
<gene>
    <name evidence="8" type="ORF">ACFPN6_12610</name>
</gene>
<feature type="region of interest" description="Disordered" evidence="5">
    <location>
        <begin position="658"/>
        <end position="677"/>
    </location>
</feature>
<reference evidence="9" key="1">
    <citation type="journal article" date="2019" name="Int. J. Syst. Evol. Microbiol.">
        <title>The Global Catalogue of Microorganisms (GCM) 10K type strain sequencing project: providing services to taxonomists for standard genome sequencing and annotation.</title>
        <authorList>
            <consortium name="The Broad Institute Genomics Platform"/>
            <consortium name="The Broad Institute Genome Sequencing Center for Infectious Disease"/>
            <person name="Wu L."/>
            <person name="Ma J."/>
        </authorList>
    </citation>
    <scope>NUCLEOTIDE SEQUENCE [LARGE SCALE GENOMIC DNA]</scope>
    <source>
        <strain evidence="9">CCM 8479</strain>
    </source>
</reference>
<dbReference type="PANTHER" id="PTHR11236:SF49">
    <property type="entry name" value="ANTHRANILATE SYNTHASE COMPONENT 1"/>
    <property type="match status" value="1"/>
</dbReference>
<dbReference type="SUPFAM" id="SSF56322">
    <property type="entry name" value="ADC synthase"/>
    <property type="match status" value="1"/>
</dbReference>
<evidence type="ECO:0000256" key="4">
    <source>
        <dbReference type="ARBA" id="ARBA00047683"/>
    </source>
</evidence>
<comment type="caution">
    <text evidence="8">The sequence shown here is derived from an EMBL/GenBank/DDBJ whole genome shotgun (WGS) entry which is preliminary data.</text>
</comment>
<name>A0ABW0D832_STRFI</name>
<dbReference type="RefSeq" id="WP_344644692.1">
    <property type="nucleotide sequence ID" value="NZ_BAAASS010000009.1"/>
</dbReference>
<organism evidence="8 9">
    <name type="scientific">Streptomyces fimbriatus</name>
    <dbReference type="NCBI Taxonomy" id="68197"/>
    <lineage>
        <taxon>Bacteria</taxon>
        <taxon>Bacillati</taxon>
        <taxon>Actinomycetota</taxon>
        <taxon>Actinomycetes</taxon>
        <taxon>Kitasatosporales</taxon>
        <taxon>Streptomycetaceae</taxon>
        <taxon>Streptomyces</taxon>
    </lineage>
</organism>
<evidence type="ECO:0000256" key="5">
    <source>
        <dbReference type="SAM" id="MobiDB-lite"/>
    </source>
</evidence>
<evidence type="ECO:0000313" key="9">
    <source>
        <dbReference type="Proteomes" id="UP001596156"/>
    </source>
</evidence>
<dbReference type="EMBL" id="JBHSKL010000012">
    <property type="protein sequence ID" value="MFC5225426.1"/>
    <property type="molecule type" value="Genomic_DNA"/>
</dbReference>
<dbReference type="InterPro" id="IPR019999">
    <property type="entry name" value="Anth_synth_I-like"/>
</dbReference>
<dbReference type="PRINTS" id="PR00096">
    <property type="entry name" value="GATASE"/>
</dbReference>